<protein>
    <submittedName>
        <fullName evidence="2">Uncharacterized protein</fullName>
    </submittedName>
</protein>
<dbReference type="EMBL" id="OC862552">
    <property type="protein sequence ID" value="CAD7630331.1"/>
    <property type="molecule type" value="Genomic_DNA"/>
</dbReference>
<feature type="non-terminal residue" evidence="2">
    <location>
        <position position="1"/>
    </location>
</feature>
<accession>A0A7R9KVR9</accession>
<dbReference type="EMBL" id="CAJPIZ010007977">
    <property type="protein sequence ID" value="CAG2110761.1"/>
    <property type="molecule type" value="Genomic_DNA"/>
</dbReference>
<evidence type="ECO:0000256" key="1">
    <source>
        <dbReference type="SAM" id="MobiDB-lite"/>
    </source>
</evidence>
<feature type="region of interest" description="Disordered" evidence="1">
    <location>
        <begin position="1"/>
        <end position="78"/>
    </location>
</feature>
<dbReference type="AlphaFoldDB" id="A0A7R9KVR9"/>
<dbReference type="Proteomes" id="UP000759131">
    <property type="component" value="Unassembled WGS sequence"/>
</dbReference>
<evidence type="ECO:0000313" key="2">
    <source>
        <dbReference type="EMBL" id="CAD7630331.1"/>
    </source>
</evidence>
<gene>
    <name evidence="2" type="ORF">OSB1V03_LOCUS10744</name>
</gene>
<sequence>DVACEQPTPTTPAPSSNPKASGANGGGKKEGTMADNVQAMAMNKAGGTGTDKAAAGNGAGQGPKPQAMGKMAGGKQKH</sequence>
<name>A0A7R9KVR9_9ACAR</name>
<keyword evidence="3" id="KW-1185">Reference proteome</keyword>
<organism evidence="2">
    <name type="scientific">Medioppia subpectinata</name>
    <dbReference type="NCBI Taxonomy" id="1979941"/>
    <lineage>
        <taxon>Eukaryota</taxon>
        <taxon>Metazoa</taxon>
        <taxon>Ecdysozoa</taxon>
        <taxon>Arthropoda</taxon>
        <taxon>Chelicerata</taxon>
        <taxon>Arachnida</taxon>
        <taxon>Acari</taxon>
        <taxon>Acariformes</taxon>
        <taxon>Sarcoptiformes</taxon>
        <taxon>Oribatida</taxon>
        <taxon>Brachypylina</taxon>
        <taxon>Oppioidea</taxon>
        <taxon>Oppiidae</taxon>
        <taxon>Medioppia</taxon>
    </lineage>
</organism>
<reference evidence="2" key="1">
    <citation type="submission" date="2020-11" db="EMBL/GenBank/DDBJ databases">
        <authorList>
            <person name="Tran Van P."/>
        </authorList>
    </citation>
    <scope>NUCLEOTIDE SEQUENCE</scope>
</reference>
<proteinExistence type="predicted"/>
<evidence type="ECO:0000313" key="3">
    <source>
        <dbReference type="Proteomes" id="UP000759131"/>
    </source>
</evidence>